<dbReference type="RefSeq" id="WP_134746697.1">
    <property type="nucleotide sequence ID" value="NZ_CP038148.1"/>
</dbReference>
<dbReference type="AlphaFoldDB" id="A0A4P7CNY3"/>
<protein>
    <submittedName>
        <fullName evidence="1">Uncharacterized protein</fullName>
    </submittedName>
</protein>
<sequence length="61" mass="6776">MRLGTEVEETNIRLRVRGGVVLDLDFDGVLHPEDVWRRPQTGPYVASPPGHALFEHAALLA</sequence>
<reference evidence="1 2" key="1">
    <citation type="submission" date="2019-03" db="EMBL/GenBank/DDBJ databases">
        <title>Paraburkholderia sp. 7MH5, isolated from subtropical forest soil.</title>
        <authorList>
            <person name="Gao Z.-H."/>
            <person name="Qiu L.-H."/>
        </authorList>
    </citation>
    <scope>NUCLEOTIDE SEQUENCE [LARGE SCALE GENOMIC DNA]</scope>
    <source>
        <strain evidence="1 2">7MH5</strain>
    </source>
</reference>
<organism evidence="1 2">
    <name type="scientific">Paraburkholderia pallida</name>
    <dbReference type="NCBI Taxonomy" id="2547399"/>
    <lineage>
        <taxon>Bacteria</taxon>
        <taxon>Pseudomonadati</taxon>
        <taxon>Pseudomonadota</taxon>
        <taxon>Betaproteobacteria</taxon>
        <taxon>Burkholderiales</taxon>
        <taxon>Burkholderiaceae</taxon>
        <taxon>Paraburkholderia</taxon>
    </lineage>
</organism>
<gene>
    <name evidence="1" type="ORF">E1956_01160</name>
</gene>
<evidence type="ECO:0000313" key="1">
    <source>
        <dbReference type="EMBL" id="QBQ95924.1"/>
    </source>
</evidence>
<dbReference type="EMBL" id="CP038148">
    <property type="protein sequence ID" value="QBQ95924.1"/>
    <property type="molecule type" value="Genomic_DNA"/>
</dbReference>
<dbReference type="Proteomes" id="UP000295727">
    <property type="component" value="Chromosome 1"/>
</dbReference>
<dbReference type="KEGG" id="ppai:E1956_01160"/>
<proteinExistence type="predicted"/>
<accession>A0A4P7CNY3</accession>
<name>A0A4P7CNY3_9BURK</name>
<keyword evidence="2" id="KW-1185">Reference proteome</keyword>
<dbReference type="OrthoDB" id="8773450at2"/>
<evidence type="ECO:0000313" key="2">
    <source>
        <dbReference type="Proteomes" id="UP000295727"/>
    </source>
</evidence>